<gene>
    <name evidence="2" type="ORF">XELAEV_18026768mg</name>
</gene>
<feature type="compositionally biased region" description="Basic and acidic residues" evidence="1">
    <location>
        <begin position="106"/>
        <end position="124"/>
    </location>
</feature>
<feature type="region of interest" description="Disordered" evidence="1">
    <location>
        <begin position="39"/>
        <end position="124"/>
    </location>
</feature>
<protein>
    <submittedName>
        <fullName evidence="2">Uncharacterized protein</fullName>
    </submittedName>
</protein>
<name>A0A974HJ17_XENLA</name>
<reference evidence="3" key="1">
    <citation type="journal article" date="2016" name="Nature">
        <title>Genome evolution in the allotetraploid frog Xenopus laevis.</title>
        <authorList>
            <person name="Session A.M."/>
            <person name="Uno Y."/>
            <person name="Kwon T."/>
            <person name="Chapman J.A."/>
            <person name="Toyoda A."/>
            <person name="Takahashi S."/>
            <person name="Fukui A."/>
            <person name="Hikosaka A."/>
            <person name="Suzuki A."/>
            <person name="Kondo M."/>
            <person name="van Heeringen S.J."/>
            <person name="Quigley I."/>
            <person name="Heinz S."/>
            <person name="Ogino H."/>
            <person name="Ochi H."/>
            <person name="Hellsten U."/>
            <person name="Lyons J.B."/>
            <person name="Simakov O."/>
            <person name="Putnam N."/>
            <person name="Stites J."/>
            <person name="Kuroki Y."/>
            <person name="Tanaka T."/>
            <person name="Michiue T."/>
            <person name="Watanabe M."/>
            <person name="Bogdanovic O."/>
            <person name="Lister R."/>
            <person name="Georgiou G."/>
            <person name="Paranjpe S.S."/>
            <person name="van Kruijsbergen I."/>
            <person name="Shu S."/>
            <person name="Carlson J."/>
            <person name="Kinoshita T."/>
            <person name="Ohta Y."/>
            <person name="Mawaribuchi S."/>
            <person name="Jenkins J."/>
            <person name="Grimwood J."/>
            <person name="Schmutz J."/>
            <person name="Mitros T."/>
            <person name="Mozaffari S.V."/>
            <person name="Suzuki Y."/>
            <person name="Haramoto Y."/>
            <person name="Yamamoto T.S."/>
            <person name="Takagi C."/>
            <person name="Heald R."/>
            <person name="Miller K."/>
            <person name="Haudenschild C."/>
            <person name="Kitzman J."/>
            <person name="Nakayama T."/>
            <person name="Izutsu Y."/>
            <person name="Robert J."/>
            <person name="Fortriede J."/>
            <person name="Burns K."/>
            <person name="Lotay V."/>
            <person name="Karimi K."/>
            <person name="Yasuoka Y."/>
            <person name="Dichmann D.S."/>
            <person name="Flajnik M.F."/>
            <person name="Houston D.W."/>
            <person name="Shendure J."/>
            <person name="DuPasquier L."/>
            <person name="Vize P.D."/>
            <person name="Zorn A.M."/>
            <person name="Ito M."/>
            <person name="Marcotte E.M."/>
            <person name="Wallingford J.B."/>
            <person name="Ito Y."/>
            <person name="Asashima M."/>
            <person name="Ueno N."/>
            <person name="Matsuda Y."/>
            <person name="Veenstra G.J."/>
            <person name="Fujiyama A."/>
            <person name="Harland R.M."/>
            <person name="Taira M."/>
            <person name="Rokhsar D.S."/>
        </authorList>
    </citation>
    <scope>NUCLEOTIDE SEQUENCE [LARGE SCALE GENOMIC DNA]</scope>
    <source>
        <strain evidence="3">J</strain>
    </source>
</reference>
<dbReference type="EMBL" id="CM004474">
    <property type="protein sequence ID" value="OCT79952.1"/>
    <property type="molecule type" value="Genomic_DNA"/>
</dbReference>
<evidence type="ECO:0000256" key="1">
    <source>
        <dbReference type="SAM" id="MobiDB-lite"/>
    </source>
</evidence>
<organism evidence="2 3">
    <name type="scientific">Xenopus laevis</name>
    <name type="common">African clawed frog</name>
    <dbReference type="NCBI Taxonomy" id="8355"/>
    <lineage>
        <taxon>Eukaryota</taxon>
        <taxon>Metazoa</taxon>
        <taxon>Chordata</taxon>
        <taxon>Craniata</taxon>
        <taxon>Vertebrata</taxon>
        <taxon>Euteleostomi</taxon>
        <taxon>Amphibia</taxon>
        <taxon>Batrachia</taxon>
        <taxon>Anura</taxon>
        <taxon>Pipoidea</taxon>
        <taxon>Pipidae</taxon>
        <taxon>Xenopodinae</taxon>
        <taxon>Xenopus</taxon>
        <taxon>Xenopus</taxon>
    </lineage>
</organism>
<proteinExistence type="predicted"/>
<evidence type="ECO:0000313" key="2">
    <source>
        <dbReference type="EMBL" id="OCT79952.1"/>
    </source>
</evidence>
<dbReference type="AlphaFoldDB" id="A0A974HJ17"/>
<feature type="compositionally biased region" description="Basic and acidic residues" evidence="1">
    <location>
        <begin position="47"/>
        <end position="99"/>
    </location>
</feature>
<evidence type="ECO:0000313" key="3">
    <source>
        <dbReference type="Proteomes" id="UP000694892"/>
    </source>
</evidence>
<dbReference type="Proteomes" id="UP000694892">
    <property type="component" value="Chromosome 5L"/>
</dbReference>
<accession>A0A974HJ17</accession>
<sequence>MHSSMTLQTFEGAQVLLPRAALIMQVKVGLPRAHCFWGPTAPKNRRVGRDAGREMEGGDAHREEDGRRGHREGGRWREGTHTGRKTEGGDTGREEDGGRGRTQGGGRKEGTQGGRKMEGGNTGRRDRLQKCSWLWGAHQGLNTALLLPQDPLKLL</sequence>